<keyword evidence="2 5" id="KW-0378">Hydrolase</keyword>
<dbReference type="InterPro" id="IPR003833">
    <property type="entry name" value="CT_C_D"/>
</dbReference>
<evidence type="ECO:0000256" key="3">
    <source>
        <dbReference type="ARBA" id="ARBA00022840"/>
    </source>
</evidence>
<gene>
    <name evidence="5" type="primary">pxpB</name>
    <name evidence="5" type="ORF">QQS35_01805</name>
</gene>
<dbReference type="SUPFAM" id="SSF50891">
    <property type="entry name" value="Cyclophilin-like"/>
    <property type="match status" value="1"/>
</dbReference>
<dbReference type="PANTHER" id="PTHR34698:SF2">
    <property type="entry name" value="5-OXOPROLINASE SUBUNIT B"/>
    <property type="match status" value="1"/>
</dbReference>
<evidence type="ECO:0000313" key="6">
    <source>
        <dbReference type="Proteomes" id="UP001235343"/>
    </source>
</evidence>
<dbReference type="EMBL" id="JASTZU010000012">
    <property type="protein sequence ID" value="MDL4839197.1"/>
    <property type="molecule type" value="Genomic_DNA"/>
</dbReference>
<dbReference type="PANTHER" id="PTHR34698">
    <property type="entry name" value="5-OXOPROLINASE SUBUNIT B"/>
    <property type="match status" value="1"/>
</dbReference>
<keyword evidence="3" id="KW-0067">ATP-binding</keyword>
<keyword evidence="6" id="KW-1185">Reference proteome</keyword>
<keyword evidence="1" id="KW-0547">Nucleotide-binding</keyword>
<dbReference type="SMART" id="SM00796">
    <property type="entry name" value="AHS1"/>
    <property type="match status" value="1"/>
</dbReference>
<protein>
    <submittedName>
        <fullName evidence="5">5-oxoprolinase subunit PxpB</fullName>
        <ecNumber evidence="5">3.5.2.9</ecNumber>
    </submittedName>
</protein>
<dbReference type="GO" id="GO:0017168">
    <property type="term" value="F:5-oxoprolinase (ATP-hydrolyzing) activity"/>
    <property type="evidence" value="ECO:0007669"/>
    <property type="project" value="UniProtKB-EC"/>
</dbReference>
<dbReference type="InterPro" id="IPR010016">
    <property type="entry name" value="PxpB"/>
</dbReference>
<dbReference type="RefSeq" id="WP_285930054.1">
    <property type="nucleotide sequence ID" value="NZ_JASTZU010000012.1"/>
</dbReference>
<proteinExistence type="predicted"/>
<evidence type="ECO:0000256" key="1">
    <source>
        <dbReference type="ARBA" id="ARBA00022741"/>
    </source>
</evidence>
<dbReference type="Gene3D" id="3.30.1360.40">
    <property type="match status" value="1"/>
</dbReference>
<evidence type="ECO:0000256" key="2">
    <source>
        <dbReference type="ARBA" id="ARBA00022801"/>
    </source>
</evidence>
<dbReference type="SUPFAM" id="SSF160467">
    <property type="entry name" value="PH0987 N-terminal domain-like"/>
    <property type="match status" value="1"/>
</dbReference>
<comment type="caution">
    <text evidence="5">The sequence shown here is derived from an EMBL/GenBank/DDBJ whole genome shotgun (WGS) entry which is preliminary data.</text>
</comment>
<dbReference type="EC" id="3.5.2.9" evidence="5"/>
<accession>A0ABT7L1W9</accession>
<dbReference type="Proteomes" id="UP001235343">
    <property type="component" value="Unassembled WGS sequence"/>
</dbReference>
<dbReference type="NCBIfam" id="TIGR00370">
    <property type="entry name" value="5-oxoprolinase subunit PxpB"/>
    <property type="match status" value="1"/>
</dbReference>
<name>A0ABT7L1W9_9BACI</name>
<dbReference type="Pfam" id="PF02682">
    <property type="entry name" value="CT_C_D"/>
    <property type="match status" value="1"/>
</dbReference>
<dbReference type="InterPro" id="IPR029000">
    <property type="entry name" value="Cyclophilin-like_dom_sf"/>
</dbReference>
<organism evidence="5 6">
    <name type="scientific">Aquibacillus rhizosphaerae</name>
    <dbReference type="NCBI Taxonomy" id="3051431"/>
    <lineage>
        <taxon>Bacteria</taxon>
        <taxon>Bacillati</taxon>
        <taxon>Bacillota</taxon>
        <taxon>Bacilli</taxon>
        <taxon>Bacillales</taxon>
        <taxon>Bacillaceae</taxon>
        <taxon>Aquibacillus</taxon>
    </lineage>
</organism>
<reference evidence="5 6" key="1">
    <citation type="submission" date="2023-06" db="EMBL/GenBank/DDBJ databases">
        <title>Aquibacillus rhizosphaerae LR5S19.</title>
        <authorList>
            <person name="Sun J.-Q."/>
        </authorList>
    </citation>
    <scope>NUCLEOTIDE SEQUENCE [LARGE SCALE GENOMIC DNA]</scope>
    <source>
        <strain evidence="5 6">LR5S19</strain>
    </source>
</reference>
<feature type="domain" description="Carboxyltransferase" evidence="4">
    <location>
        <begin position="4"/>
        <end position="207"/>
    </location>
</feature>
<dbReference type="Gene3D" id="2.40.100.10">
    <property type="entry name" value="Cyclophilin-like"/>
    <property type="match status" value="1"/>
</dbReference>
<sequence>MNNVTYSALNETAITVHFGNEIHTETNAKVHQLARKLLEDPFNGFIEAVPTYTTLTIYYEPLVMEKFPFNKLCVMLKAYIKELDQQQTNSKTVRIPVCYLDPFALDLEEVAKVNHLSQEEVIELHTAPTYPVYFLGFSPGFPFLGGMNTKISTPRKQSPRKKIEAGSVGIAGNQTGIYPSSTPGGWQIIGRTPIPLLQLHKKQPTLLQAGDRVQFYSITKQEFDRLEGKQWQFES</sequence>
<evidence type="ECO:0000259" key="4">
    <source>
        <dbReference type="SMART" id="SM00796"/>
    </source>
</evidence>
<evidence type="ECO:0000313" key="5">
    <source>
        <dbReference type="EMBL" id="MDL4839197.1"/>
    </source>
</evidence>